<keyword evidence="4" id="KW-0812">Transmembrane</keyword>
<evidence type="ECO:0000256" key="2">
    <source>
        <dbReference type="ARBA" id="ARBA00023157"/>
    </source>
</evidence>
<feature type="domain" description="CUB" evidence="6">
    <location>
        <begin position="80"/>
        <end position="221"/>
    </location>
</feature>
<name>A0A0N4ZKU7_PARTI</name>
<evidence type="ECO:0000313" key="8">
    <source>
        <dbReference type="WBParaSite" id="PTRK_0000873000.1"/>
    </source>
</evidence>
<dbReference type="AlphaFoldDB" id="A0A0N4ZKU7"/>
<keyword evidence="4" id="KW-1133">Transmembrane helix</keyword>
<dbReference type="PANTHER" id="PTHR24251">
    <property type="entry name" value="OVOCHYMASE-RELATED"/>
    <property type="match status" value="1"/>
</dbReference>
<dbReference type="CDD" id="cd00041">
    <property type="entry name" value="CUB"/>
    <property type="match status" value="2"/>
</dbReference>
<comment type="caution">
    <text evidence="3">Lacks conserved residue(s) required for the propagation of feature annotation.</text>
</comment>
<evidence type="ECO:0000256" key="4">
    <source>
        <dbReference type="SAM" id="Phobius"/>
    </source>
</evidence>
<evidence type="ECO:0000256" key="3">
    <source>
        <dbReference type="PROSITE-ProRule" id="PRU00124"/>
    </source>
</evidence>
<dbReference type="InterPro" id="IPR035914">
    <property type="entry name" value="Sperma_CUB_dom_sf"/>
</dbReference>
<keyword evidence="7" id="KW-1185">Reference proteome</keyword>
<dbReference type="PROSITE" id="PS50068">
    <property type="entry name" value="LDLRA_2"/>
    <property type="match status" value="1"/>
</dbReference>
<evidence type="ECO:0000313" key="7">
    <source>
        <dbReference type="Proteomes" id="UP000038045"/>
    </source>
</evidence>
<sequence length="719" mass="81949">MLLFLLLSSLDISAKISKNVGRMDKSIEVIDTSANEESISHLQNDISLISIDPKPTKPIYMPLEAISMDIIHNMDQDSECKEFMPGGMSGINELASPRYPSLYPSNMDCVRIIYAPSGYDIVINFKNIFQIESSYMEILKEGTADTFINSNDSDNNMIMDCPNDYLTIRDGRFSFSPLVARLCGHKLPSFNITLHSAFAWLHFHSDSLLQYTGFQASYEFIKSKISTHIQIPCYFSNIIRYDGLVNSSSITQFYFNHRNGTGPLECVWQFSVPLQDMEKLKIAVFVEEFHLADPNDCTSNFVELYQGHVSELPMQRFCGTQVTHTYSDSNSVYLKFYAQGKSQVQKLRLKVLYSTYAPYPNCSENNMFSCGGDICIPNDLKCNGRNNCLYQQDETNCSDTDELWDRFFQSSLASLIMAIICVFFIVLTLCVWYNPFKQYYRRSKKQRSYNFDSNINEDIFSANNCKEKNIKYVSTQKKSIHSSQNNLTAMFGPGPRLFSSPSSSIFNATTSDRRLIKARTIDMESINDFINNAQRQNSIASVVSIGKKSLELPERQCKISFHDAPINLNNIKSPEYNKNIPIKSIMNLPLNSPNKSNLKKITEDNKISNISSELVESTYDNFNPTSSCIDEIINLKNHHQNCKKNNEITGNVFNSKRKTNFPGNIYEVDVTTLPGGNYRKVNKNSRRKNSCEKNNSETTYNIRDSSCEPLITRNTEKTV</sequence>
<dbReference type="SMART" id="SM00192">
    <property type="entry name" value="LDLa"/>
    <property type="match status" value="1"/>
</dbReference>
<dbReference type="Pfam" id="PF00431">
    <property type="entry name" value="CUB"/>
    <property type="match status" value="2"/>
</dbReference>
<evidence type="ECO:0000256" key="5">
    <source>
        <dbReference type="SAM" id="SignalP"/>
    </source>
</evidence>
<dbReference type="PANTHER" id="PTHR24251:SF28">
    <property type="entry name" value="NEUROPILIN AND TOLLOID-LIKE, ISOFORM B"/>
    <property type="match status" value="1"/>
</dbReference>
<feature type="transmembrane region" description="Helical" evidence="4">
    <location>
        <begin position="412"/>
        <end position="434"/>
    </location>
</feature>
<keyword evidence="5" id="KW-0732">Signal</keyword>
<dbReference type="SMART" id="SM00042">
    <property type="entry name" value="CUB"/>
    <property type="match status" value="2"/>
</dbReference>
<dbReference type="InterPro" id="IPR000859">
    <property type="entry name" value="CUB_dom"/>
</dbReference>
<dbReference type="SUPFAM" id="SSF57424">
    <property type="entry name" value="LDL receptor-like module"/>
    <property type="match status" value="1"/>
</dbReference>
<feature type="domain" description="CUB" evidence="6">
    <location>
        <begin position="233"/>
        <end position="356"/>
    </location>
</feature>
<reference evidence="8" key="1">
    <citation type="submission" date="2017-02" db="UniProtKB">
        <authorList>
            <consortium name="WormBaseParasite"/>
        </authorList>
    </citation>
    <scope>IDENTIFICATION</scope>
</reference>
<protein>
    <submittedName>
        <fullName evidence="8">CUB domain-containing protein</fullName>
    </submittedName>
</protein>
<feature type="signal peptide" evidence="5">
    <location>
        <begin position="1"/>
        <end position="17"/>
    </location>
</feature>
<dbReference type="SUPFAM" id="SSF49854">
    <property type="entry name" value="Spermadhesin, CUB domain"/>
    <property type="match status" value="2"/>
</dbReference>
<organism evidence="7 8">
    <name type="scientific">Parastrongyloides trichosuri</name>
    <name type="common">Possum-specific nematode worm</name>
    <dbReference type="NCBI Taxonomy" id="131310"/>
    <lineage>
        <taxon>Eukaryota</taxon>
        <taxon>Metazoa</taxon>
        <taxon>Ecdysozoa</taxon>
        <taxon>Nematoda</taxon>
        <taxon>Chromadorea</taxon>
        <taxon>Rhabditida</taxon>
        <taxon>Tylenchina</taxon>
        <taxon>Panagrolaimomorpha</taxon>
        <taxon>Strongyloidoidea</taxon>
        <taxon>Strongyloididae</taxon>
        <taxon>Parastrongyloides</taxon>
    </lineage>
</organism>
<feature type="chain" id="PRO_5005891871" evidence="5">
    <location>
        <begin position="18"/>
        <end position="719"/>
    </location>
</feature>
<dbReference type="Gene3D" id="2.60.120.290">
    <property type="entry name" value="Spermadhesin, CUB domain"/>
    <property type="match status" value="2"/>
</dbReference>
<feature type="disulfide bond" evidence="3">
    <location>
        <begin position="382"/>
        <end position="397"/>
    </location>
</feature>
<dbReference type="Pfam" id="PF00057">
    <property type="entry name" value="Ldl_recept_a"/>
    <property type="match status" value="1"/>
</dbReference>
<dbReference type="Gene3D" id="4.10.400.10">
    <property type="entry name" value="Low-density Lipoprotein Receptor"/>
    <property type="match status" value="1"/>
</dbReference>
<keyword evidence="4" id="KW-0472">Membrane</keyword>
<dbReference type="Proteomes" id="UP000038045">
    <property type="component" value="Unplaced"/>
</dbReference>
<feature type="disulfide bond" evidence="3">
    <location>
        <begin position="370"/>
        <end position="388"/>
    </location>
</feature>
<evidence type="ECO:0000259" key="6">
    <source>
        <dbReference type="PROSITE" id="PS01180"/>
    </source>
</evidence>
<dbReference type="InterPro" id="IPR036055">
    <property type="entry name" value="LDL_receptor-like_sf"/>
</dbReference>
<evidence type="ECO:0000256" key="1">
    <source>
        <dbReference type="ARBA" id="ARBA00022737"/>
    </source>
</evidence>
<dbReference type="InterPro" id="IPR002172">
    <property type="entry name" value="LDrepeatLR_classA_rpt"/>
</dbReference>
<keyword evidence="1" id="KW-0677">Repeat</keyword>
<dbReference type="PROSITE" id="PS01180">
    <property type="entry name" value="CUB"/>
    <property type="match status" value="2"/>
</dbReference>
<dbReference type="STRING" id="131310.A0A0N4ZKU7"/>
<dbReference type="WBParaSite" id="PTRK_0000873000.1">
    <property type="protein sequence ID" value="PTRK_0000873000.1"/>
    <property type="gene ID" value="PTRK_0000873000"/>
</dbReference>
<dbReference type="CDD" id="cd00112">
    <property type="entry name" value="LDLa"/>
    <property type="match status" value="1"/>
</dbReference>
<proteinExistence type="predicted"/>
<keyword evidence="2 3" id="KW-1015">Disulfide bond</keyword>
<accession>A0A0N4ZKU7</accession>